<dbReference type="PANTHER" id="PTHR42939:SF1">
    <property type="entry name" value="ABC TRANSPORTER ATP-BINDING PROTEIN ALBC-RELATED"/>
    <property type="match status" value="1"/>
</dbReference>
<feature type="domain" description="ABC transporter" evidence="4">
    <location>
        <begin position="4"/>
        <end position="229"/>
    </location>
</feature>
<evidence type="ECO:0000259" key="4">
    <source>
        <dbReference type="PROSITE" id="PS50893"/>
    </source>
</evidence>
<dbReference type="InterPro" id="IPR003593">
    <property type="entry name" value="AAA+_ATPase"/>
</dbReference>
<keyword evidence="2" id="KW-0547">Nucleotide-binding</keyword>
<name>A0A9X2IAI3_9BACI</name>
<reference evidence="5" key="1">
    <citation type="submission" date="2022-02" db="EMBL/GenBank/DDBJ databases">
        <title>Halalkalibacter sp. nov. isolated from Lonar Lake, India.</title>
        <authorList>
            <person name="Joshi A."/>
            <person name="Thite S."/>
            <person name="Lodha T."/>
        </authorList>
    </citation>
    <scope>NUCLEOTIDE SEQUENCE</scope>
    <source>
        <strain evidence="5">MEB205</strain>
    </source>
</reference>
<sequence length="300" mass="33440">MSVIECKDVTKVYGNIAALKGASFAIEENKITGIIGRNGAGKSTMLKILAGFLKETSGEVQVLAEHPFNNLKVSANLIYVDDQMSLPTSLTLSEILECAGGFYRNWDKELAKRLFDYFSFHPKQRHNNLSKGMKSTFNMIIGLAARCAVTIFDEPTIGMDEAVRKDFYRALLKDYIAYPRTILLSSHHLHEVEDLLEDVLIIKEGKTLLHVPLTDFKEMAMGLSGDLSIVNPLISDKEVYHLEENGIKRTYVVVENNFTEAELHEAKVKGIDVSPVSSSDLYVFLTNKTKGGIDDVFNQG</sequence>
<gene>
    <name evidence="5" type="ORF">MF646_20170</name>
</gene>
<evidence type="ECO:0000256" key="3">
    <source>
        <dbReference type="ARBA" id="ARBA00022840"/>
    </source>
</evidence>
<dbReference type="InterPro" id="IPR027417">
    <property type="entry name" value="P-loop_NTPase"/>
</dbReference>
<evidence type="ECO:0000313" key="6">
    <source>
        <dbReference type="Proteomes" id="UP001139150"/>
    </source>
</evidence>
<keyword evidence="3 5" id="KW-0067">ATP-binding</keyword>
<dbReference type="SMART" id="SM00382">
    <property type="entry name" value="AAA"/>
    <property type="match status" value="1"/>
</dbReference>
<evidence type="ECO:0000313" key="5">
    <source>
        <dbReference type="EMBL" id="MCL7749440.1"/>
    </source>
</evidence>
<dbReference type="InterPro" id="IPR051782">
    <property type="entry name" value="ABC_Transporter_VariousFunc"/>
</dbReference>
<organism evidence="5 6">
    <name type="scientific">Halalkalibacter alkaliphilus</name>
    <dbReference type="NCBI Taxonomy" id="2917993"/>
    <lineage>
        <taxon>Bacteria</taxon>
        <taxon>Bacillati</taxon>
        <taxon>Bacillota</taxon>
        <taxon>Bacilli</taxon>
        <taxon>Bacillales</taxon>
        <taxon>Bacillaceae</taxon>
        <taxon>Halalkalibacter</taxon>
    </lineage>
</organism>
<dbReference type="Gene3D" id="3.40.50.300">
    <property type="entry name" value="P-loop containing nucleotide triphosphate hydrolases"/>
    <property type="match status" value="1"/>
</dbReference>
<dbReference type="Proteomes" id="UP001139150">
    <property type="component" value="Unassembled WGS sequence"/>
</dbReference>
<dbReference type="CDD" id="cd03230">
    <property type="entry name" value="ABC_DR_subfamily_A"/>
    <property type="match status" value="1"/>
</dbReference>
<dbReference type="EMBL" id="JAKRYL010000029">
    <property type="protein sequence ID" value="MCL7749440.1"/>
    <property type="molecule type" value="Genomic_DNA"/>
</dbReference>
<comment type="caution">
    <text evidence="5">The sequence shown here is derived from an EMBL/GenBank/DDBJ whole genome shotgun (WGS) entry which is preliminary data.</text>
</comment>
<protein>
    <submittedName>
        <fullName evidence="5">ABC transporter ATP-binding protein</fullName>
    </submittedName>
</protein>
<keyword evidence="1" id="KW-0813">Transport</keyword>
<proteinExistence type="predicted"/>
<dbReference type="RefSeq" id="WP_250098300.1">
    <property type="nucleotide sequence ID" value="NZ_JAKRYL010000029.1"/>
</dbReference>
<evidence type="ECO:0000256" key="2">
    <source>
        <dbReference type="ARBA" id="ARBA00022741"/>
    </source>
</evidence>
<dbReference type="PROSITE" id="PS50893">
    <property type="entry name" value="ABC_TRANSPORTER_2"/>
    <property type="match status" value="1"/>
</dbReference>
<dbReference type="GO" id="GO:0016887">
    <property type="term" value="F:ATP hydrolysis activity"/>
    <property type="evidence" value="ECO:0007669"/>
    <property type="project" value="InterPro"/>
</dbReference>
<dbReference type="GO" id="GO:0005524">
    <property type="term" value="F:ATP binding"/>
    <property type="evidence" value="ECO:0007669"/>
    <property type="project" value="UniProtKB-KW"/>
</dbReference>
<keyword evidence="6" id="KW-1185">Reference proteome</keyword>
<dbReference type="InterPro" id="IPR003439">
    <property type="entry name" value="ABC_transporter-like_ATP-bd"/>
</dbReference>
<dbReference type="AlphaFoldDB" id="A0A9X2IAI3"/>
<dbReference type="PANTHER" id="PTHR42939">
    <property type="entry name" value="ABC TRANSPORTER ATP-BINDING PROTEIN ALBC-RELATED"/>
    <property type="match status" value="1"/>
</dbReference>
<accession>A0A9X2IAI3</accession>
<dbReference type="SUPFAM" id="SSF52540">
    <property type="entry name" value="P-loop containing nucleoside triphosphate hydrolases"/>
    <property type="match status" value="1"/>
</dbReference>
<dbReference type="Pfam" id="PF00005">
    <property type="entry name" value="ABC_tran"/>
    <property type="match status" value="1"/>
</dbReference>
<evidence type="ECO:0000256" key="1">
    <source>
        <dbReference type="ARBA" id="ARBA00022448"/>
    </source>
</evidence>